<comment type="similarity">
    <text evidence="1 8">Belongs to the tannase family.</text>
</comment>
<keyword evidence="6" id="KW-0106">Calcium</keyword>
<evidence type="ECO:0000256" key="8">
    <source>
        <dbReference type="RuleBase" id="RU361238"/>
    </source>
</evidence>
<evidence type="ECO:0000256" key="5">
    <source>
        <dbReference type="ARBA" id="ARBA00022801"/>
    </source>
</evidence>
<dbReference type="GO" id="GO:0046872">
    <property type="term" value="F:metal ion binding"/>
    <property type="evidence" value="ECO:0007669"/>
    <property type="project" value="UniProtKB-KW"/>
</dbReference>
<proteinExistence type="inferred from homology"/>
<dbReference type="GO" id="GO:0030600">
    <property type="term" value="F:feruloyl esterase activity"/>
    <property type="evidence" value="ECO:0007669"/>
    <property type="project" value="UniProtKB-ARBA"/>
</dbReference>
<keyword evidence="2" id="KW-0719">Serine esterase</keyword>
<feature type="signal peptide" evidence="8">
    <location>
        <begin position="1"/>
        <end position="18"/>
    </location>
</feature>
<dbReference type="Pfam" id="PF07519">
    <property type="entry name" value="Tannase"/>
    <property type="match status" value="1"/>
</dbReference>
<evidence type="ECO:0000256" key="7">
    <source>
        <dbReference type="ARBA" id="ARBA00023157"/>
    </source>
</evidence>
<organism evidence="9 10">
    <name type="scientific">Venturia effusa</name>
    <dbReference type="NCBI Taxonomy" id="50376"/>
    <lineage>
        <taxon>Eukaryota</taxon>
        <taxon>Fungi</taxon>
        <taxon>Dikarya</taxon>
        <taxon>Ascomycota</taxon>
        <taxon>Pezizomycotina</taxon>
        <taxon>Dothideomycetes</taxon>
        <taxon>Pleosporomycetidae</taxon>
        <taxon>Venturiales</taxon>
        <taxon>Venturiaceae</taxon>
        <taxon>Venturia</taxon>
    </lineage>
</organism>
<dbReference type="SUPFAM" id="SSF53474">
    <property type="entry name" value="alpha/beta-Hydrolases"/>
    <property type="match status" value="1"/>
</dbReference>
<dbReference type="AlphaFoldDB" id="A0A517L1W3"/>
<dbReference type="PANTHER" id="PTHR33938:SF16">
    <property type="entry name" value="CARBOXYLIC ESTER HYDROLASE"/>
    <property type="match status" value="1"/>
</dbReference>
<protein>
    <recommendedName>
        <fullName evidence="8">Carboxylic ester hydrolase</fullName>
        <ecNumber evidence="8">3.1.1.-</ecNumber>
    </recommendedName>
</protein>
<dbReference type="EMBL" id="CP042187">
    <property type="protein sequence ID" value="QDS69620.1"/>
    <property type="molecule type" value="Genomic_DNA"/>
</dbReference>
<dbReference type="InterPro" id="IPR029058">
    <property type="entry name" value="AB_hydrolase_fold"/>
</dbReference>
<evidence type="ECO:0000313" key="9">
    <source>
        <dbReference type="EMBL" id="QDS69620.1"/>
    </source>
</evidence>
<dbReference type="PANTHER" id="PTHR33938">
    <property type="entry name" value="FERULOYL ESTERASE B-RELATED"/>
    <property type="match status" value="1"/>
</dbReference>
<dbReference type="EC" id="3.1.1.-" evidence="8"/>
<evidence type="ECO:0000256" key="4">
    <source>
        <dbReference type="ARBA" id="ARBA00022729"/>
    </source>
</evidence>
<keyword evidence="3" id="KW-0479">Metal-binding</keyword>
<keyword evidence="5 8" id="KW-0378">Hydrolase</keyword>
<evidence type="ECO:0000256" key="6">
    <source>
        <dbReference type="ARBA" id="ARBA00022837"/>
    </source>
</evidence>
<keyword evidence="10" id="KW-1185">Reference proteome</keyword>
<keyword evidence="7" id="KW-1015">Disulfide bond</keyword>
<evidence type="ECO:0000313" key="10">
    <source>
        <dbReference type="Proteomes" id="UP000316270"/>
    </source>
</evidence>
<name>A0A517L1W3_9PEZI</name>
<dbReference type="InterPro" id="IPR011118">
    <property type="entry name" value="Tannase/feruloyl_esterase"/>
</dbReference>
<evidence type="ECO:0000256" key="1">
    <source>
        <dbReference type="ARBA" id="ARBA00006249"/>
    </source>
</evidence>
<evidence type="ECO:0000256" key="2">
    <source>
        <dbReference type="ARBA" id="ARBA00022487"/>
    </source>
</evidence>
<evidence type="ECO:0000256" key="3">
    <source>
        <dbReference type="ARBA" id="ARBA00022723"/>
    </source>
</evidence>
<feature type="chain" id="PRO_5022269737" description="Carboxylic ester hydrolase" evidence="8">
    <location>
        <begin position="19"/>
        <end position="589"/>
    </location>
</feature>
<keyword evidence="4 8" id="KW-0732">Signal</keyword>
<accession>A0A517L1W3</accession>
<dbReference type="OrthoDB" id="3039123at2759"/>
<sequence length="589" mass="63572">MRSFIVALAAAFGTTVGAASLADVCTTTYLQSILPTADLYAGAVALTIDPASVTANDVYNSSSSNNVMWPDTVVSYCNVTFAYSNPGRNNSVHVWYGLPAPSAFKNRYLSSGGGGYAINSGSGDFPGGIQYGAVTGATDAGFGSFTTQFDAVFPLQNGTANYESLYMFGYEAHHELTTIGKQLTKSFYALQNGTKLYAYYQGCSEGGREGFSQVQRFGDEWDGAVIGAPALRFSHQQIQHSFPNLVEIEYDYYPSSCEFEKILNETIKACDPLDGKSDGVVGRSDLCKLQFNANSTVGMAYSCAASTGGGGFAKRQMMGGSATPVPAQNGTVSAQAAAIVNKIWAGMKDSAGQQVYFSYQPGSALDDAATAYDSTTGTWGLSINTMGSEFVQRFVKLLNTSSFDSLDGITYDTLKDWMVEGWQAYEDTLQTTWPDLTPFQQAGGKVLHYHGESDFSIPTASSVRYHNSVREIMYGNMTYNASLSALSDWYKLYLVPGAGHCSDNAAQPNGPFPQTNLAVLIDWVENGNAPTTLNATILQGDLKGTNQQICEFPTRPLWSGNGTVMNCVYDQTSLDTWYYDLNAFKMPVY</sequence>
<gene>
    <name evidence="9" type="ORF">FKW77_008865</name>
</gene>
<reference evidence="9 10" key="1">
    <citation type="submission" date="2019-07" db="EMBL/GenBank/DDBJ databases">
        <title>Finished genome of Venturia effusa.</title>
        <authorList>
            <person name="Young C.A."/>
            <person name="Cox M.P."/>
            <person name="Ganley A.R.D."/>
            <person name="David W.J."/>
        </authorList>
    </citation>
    <scope>NUCLEOTIDE SEQUENCE [LARGE SCALE GENOMIC DNA]</scope>
    <source>
        <strain evidence="10">albino</strain>
    </source>
</reference>
<dbReference type="Proteomes" id="UP000316270">
    <property type="component" value="Chromosome 3"/>
</dbReference>